<dbReference type="AlphaFoldDB" id="A0A6P6SK65"/>
<dbReference type="OrthoDB" id="1838178at2759"/>
<dbReference type="Proteomes" id="UP001652660">
    <property type="component" value="Chromosome 6c"/>
</dbReference>
<dbReference type="RefSeq" id="XP_027066249.1">
    <property type="nucleotide sequence ID" value="XM_027210448.2"/>
</dbReference>
<organism evidence="2 3">
    <name type="scientific">Coffea arabica</name>
    <name type="common">Arabian coffee</name>
    <dbReference type="NCBI Taxonomy" id="13443"/>
    <lineage>
        <taxon>Eukaryota</taxon>
        <taxon>Viridiplantae</taxon>
        <taxon>Streptophyta</taxon>
        <taxon>Embryophyta</taxon>
        <taxon>Tracheophyta</taxon>
        <taxon>Spermatophyta</taxon>
        <taxon>Magnoliopsida</taxon>
        <taxon>eudicotyledons</taxon>
        <taxon>Gunneridae</taxon>
        <taxon>Pentapetalae</taxon>
        <taxon>asterids</taxon>
        <taxon>lamiids</taxon>
        <taxon>Gentianales</taxon>
        <taxon>Rubiaceae</taxon>
        <taxon>Ixoroideae</taxon>
        <taxon>Gardenieae complex</taxon>
        <taxon>Bertiereae - Coffeeae clade</taxon>
        <taxon>Coffeeae</taxon>
        <taxon>Coffea</taxon>
    </lineage>
</organism>
<evidence type="ECO:0000256" key="1">
    <source>
        <dbReference type="SAM" id="MobiDB-lite"/>
    </source>
</evidence>
<protein>
    <submittedName>
        <fullName evidence="3">Uncharacterized protein</fullName>
    </submittedName>
</protein>
<reference evidence="2" key="1">
    <citation type="journal article" date="2025" name="Foods">
        <title>Unveiling the Microbial Signatures of Arabica Coffee Cherries: Insights into Ripeness Specific Diversity, Functional Traits, and Implications for Quality and Safety.</title>
        <authorList>
            <consortium name="RefSeq"/>
            <person name="Tenea G.N."/>
            <person name="Cifuentes V."/>
            <person name="Reyes P."/>
            <person name="Cevallos-Vallejos M."/>
        </authorList>
    </citation>
    <scope>NUCLEOTIDE SEQUENCE [LARGE SCALE GENOMIC DNA]</scope>
</reference>
<dbReference type="GeneID" id="113692094"/>
<sequence length="285" mass="31769">MADYFQINPQELDGDGELWKLLPSDIFPFDHQITSSTLNRPTYSCYNPYNYSLAQQQLSCMGFEDRLSQSLAALSFSQDSGLSPPSHGFGTPPPNLRRFRPAVQCVCCAGSLPVRCLVCNGCLSGTNRVRTGFRNEAFSTGDLPVYPCHFMNSNPNPVLYLAERFIEQQRLIRGFLERQRRSTANRVVENRFVPFSGGCGGNRIGNGTGDYGGTGVFLPRIPANGSSATSADRMNDHPKRRQGARSRHGEEAPRNSFMNMAQMKRQEDYLSQVSPDMGLPAEWTY</sequence>
<reference evidence="3" key="2">
    <citation type="submission" date="2025-08" db="UniProtKB">
        <authorList>
            <consortium name="RefSeq"/>
        </authorList>
    </citation>
    <scope>IDENTIFICATION</scope>
    <source>
        <tissue evidence="3">Leaves</tissue>
    </source>
</reference>
<name>A0A6P6SK65_COFAR</name>
<feature type="region of interest" description="Disordered" evidence="1">
    <location>
        <begin position="222"/>
        <end position="256"/>
    </location>
</feature>
<gene>
    <name evidence="3" type="primary">LOC113692094</name>
</gene>
<keyword evidence="2" id="KW-1185">Reference proteome</keyword>
<evidence type="ECO:0000313" key="2">
    <source>
        <dbReference type="Proteomes" id="UP001652660"/>
    </source>
</evidence>
<accession>A0A6P6SK65</accession>
<evidence type="ECO:0000313" key="3">
    <source>
        <dbReference type="RefSeq" id="XP_027066249.1"/>
    </source>
</evidence>
<proteinExistence type="predicted"/>